<keyword evidence="2" id="KW-0238">DNA-binding</keyword>
<dbReference type="Pfam" id="PF12833">
    <property type="entry name" value="HTH_18"/>
    <property type="match status" value="1"/>
</dbReference>
<evidence type="ECO:0000313" key="5">
    <source>
        <dbReference type="EMBL" id="MBD2862195.1"/>
    </source>
</evidence>
<comment type="caution">
    <text evidence="5">The sequence shown here is derived from an EMBL/GenBank/DDBJ whole genome shotgun (WGS) entry which is preliminary data.</text>
</comment>
<name>A0A927CA89_9BACL</name>
<dbReference type="InterPro" id="IPR014710">
    <property type="entry name" value="RmlC-like_jellyroll"/>
</dbReference>
<dbReference type="GO" id="GO:0043565">
    <property type="term" value="F:sequence-specific DNA binding"/>
    <property type="evidence" value="ECO:0007669"/>
    <property type="project" value="InterPro"/>
</dbReference>
<dbReference type="InterPro" id="IPR018060">
    <property type="entry name" value="HTH_AraC"/>
</dbReference>
<evidence type="ECO:0000256" key="2">
    <source>
        <dbReference type="ARBA" id="ARBA00023125"/>
    </source>
</evidence>
<dbReference type="CDD" id="cd02208">
    <property type="entry name" value="cupin_RmlC-like"/>
    <property type="match status" value="1"/>
</dbReference>
<dbReference type="InterPro" id="IPR009057">
    <property type="entry name" value="Homeodomain-like_sf"/>
</dbReference>
<evidence type="ECO:0000259" key="4">
    <source>
        <dbReference type="PROSITE" id="PS01124"/>
    </source>
</evidence>
<dbReference type="PROSITE" id="PS00041">
    <property type="entry name" value="HTH_ARAC_FAMILY_1"/>
    <property type="match status" value="1"/>
</dbReference>
<evidence type="ECO:0000313" key="6">
    <source>
        <dbReference type="Proteomes" id="UP000639396"/>
    </source>
</evidence>
<dbReference type="InterPro" id="IPR011051">
    <property type="entry name" value="RmlC_Cupin_sf"/>
</dbReference>
<dbReference type="SMART" id="SM00342">
    <property type="entry name" value="HTH_ARAC"/>
    <property type="match status" value="1"/>
</dbReference>
<dbReference type="AlphaFoldDB" id="A0A927CA89"/>
<organism evidence="5 6">
    <name type="scientific">Paenibacillus oceani</name>
    <dbReference type="NCBI Taxonomy" id="2772510"/>
    <lineage>
        <taxon>Bacteria</taxon>
        <taxon>Bacillati</taxon>
        <taxon>Bacillota</taxon>
        <taxon>Bacilli</taxon>
        <taxon>Bacillales</taxon>
        <taxon>Paenibacillaceae</taxon>
        <taxon>Paenibacillus</taxon>
    </lineage>
</organism>
<proteinExistence type="predicted"/>
<dbReference type="Proteomes" id="UP000639396">
    <property type="component" value="Unassembled WGS sequence"/>
</dbReference>
<sequence length="310" mass="36802">MAQSEVDTAYADMHGKGRRMIHLNDHVEPIHYQSDLLAIKIIEVRNDWELGLLRWHYHKELEFIYVKKGSVVFHTVDQSYRLHKGDVLLIGSNQLHANQRSDCDEAVYLVMHVKLLPYFEPAITPYYHYFSEYHRPLSELNVIFRENDEVRRLAGQNIRHIFKEMQSQADGFEIAVSLYLKQILLSLYRNDRKRADVRNRTDLHALQPVFQYIDRQLTDKIEMKEACKLLNMSYSYFSKHFKEVVGTSFIEYVNFKRIHMAERHLATKSASINEVARMVGLENITHFYRLFQKYNGCTPKQYVARLRQRG</sequence>
<dbReference type="EMBL" id="JACXJA010000009">
    <property type="protein sequence ID" value="MBD2862195.1"/>
    <property type="molecule type" value="Genomic_DNA"/>
</dbReference>
<reference evidence="5" key="1">
    <citation type="submission" date="2020-09" db="EMBL/GenBank/DDBJ databases">
        <title>A novel bacterium of genus Paenibacillus, isolated from South China Sea.</title>
        <authorList>
            <person name="Huang H."/>
            <person name="Mo K."/>
            <person name="Hu Y."/>
        </authorList>
    </citation>
    <scope>NUCLEOTIDE SEQUENCE</scope>
    <source>
        <strain evidence="5">IB182363</strain>
    </source>
</reference>
<accession>A0A927CA89</accession>
<dbReference type="PANTHER" id="PTHR43280:SF2">
    <property type="entry name" value="HTH-TYPE TRANSCRIPTIONAL REGULATOR EXSA"/>
    <property type="match status" value="1"/>
</dbReference>
<keyword evidence="3" id="KW-0804">Transcription</keyword>
<evidence type="ECO:0000256" key="3">
    <source>
        <dbReference type="ARBA" id="ARBA00023163"/>
    </source>
</evidence>
<keyword evidence="6" id="KW-1185">Reference proteome</keyword>
<dbReference type="Gene3D" id="2.60.120.10">
    <property type="entry name" value="Jelly Rolls"/>
    <property type="match status" value="1"/>
</dbReference>
<dbReference type="RefSeq" id="WP_190926874.1">
    <property type="nucleotide sequence ID" value="NZ_JACXJA010000009.1"/>
</dbReference>
<dbReference type="SUPFAM" id="SSF51182">
    <property type="entry name" value="RmlC-like cupins"/>
    <property type="match status" value="1"/>
</dbReference>
<dbReference type="SUPFAM" id="SSF46689">
    <property type="entry name" value="Homeodomain-like"/>
    <property type="match status" value="2"/>
</dbReference>
<dbReference type="Pfam" id="PF07883">
    <property type="entry name" value="Cupin_2"/>
    <property type="match status" value="1"/>
</dbReference>
<protein>
    <submittedName>
        <fullName evidence="5">Helix-turn-helix transcriptional regulator</fullName>
    </submittedName>
</protein>
<dbReference type="PANTHER" id="PTHR43280">
    <property type="entry name" value="ARAC-FAMILY TRANSCRIPTIONAL REGULATOR"/>
    <property type="match status" value="1"/>
</dbReference>
<dbReference type="InterPro" id="IPR018062">
    <property type="entry name" value="HTH_AraC-typ_CS"/>
</dbReference>
<dbReference type="Gene3D" id="1.10.10.60">
    <property type="entry name" value="Homeodomain-like"/>
    <property type="match status" value="2"/>
</dbReference>
<dbReference type="PROSITE" id="PS01124">
    <property type="entry name" value="HTH_ARAC_FAMILY_2"/>
    <property type="match status" value="1"/>
</dbReference>
<evidence type="ECO:0000256" key="1">
    <source>
        <dbReference type="ARBA" id="ARBA00023015"/>
    </source>
</evidence>
<keyword evidence="1" id="KW-0805">Transcription regulation</keyword>
<feature type="domain" description="HTH araC/xylS-type" evidence="4">
    <location>
        <begin position="207"/>
        <end position="305"/>
    </location>
</feature>
<gene>
    <name evidence="5" type="ORF">IDH45_09390</name>
</gene>
<dbReference type="GO" id="GO:0003700">
    <property type="term" value="F:DNA-binding transcription factor activity"/>
    <property type="evidence" value="ECO:0007669"/>
    <property type="project" value="InterPro"/>
</dbReference>
<dbReference type="InterPro" id="IPR013096">
    <property type="entry name" value="Cupin_2"/>
</dbReference>